<dbReference type="EMBL" id="CP090646">
    <property type="protein sequence ID" value="WFN24175.1"/>
    <property type="molecule type" value="Genomic_DNA"/>
</dbReference>
<evidence type="ECO:0000313" key="4">
    <source>
        <dbReference type="EMBL" id="MBO1835180.1"/>
    </source>
</evidence>
<evidence type="ECO:0000313" key="6">
    <source>
        <dbReference type="Proteomes" id="UP000611459"/>
    </source>
</evidence>
<evidence type="ECO:0000313" key="3">
    <source>
        <dbReference type="EMBL" id="MBK1935538.1"/>
    </source>
</evidence>
<dbReference type="PROSITE" id="PS51257">
    <property type="entry name" value="PROKAR_LIPOPROTEIN"/>
    <property type="match status" value="1"/>
</dbReference>
<feature type="region of interest" description="Disordered" evidence="1">
    <location>
        <begin position="136"/>
        <end position="156"/>
    </location>
</feature>
<reference evidence="3" key="1">
    <citation type="submission" date="2021-01" db="EMBL/GenBank/DDBJ databases">
        <title>Outbreak of Burkholderia contaminns endophthalmitis traced to a clinical ventilation system.</title>
        <authorList>
            <person name="Lipuma J."/>
            <person name="Spilker T."/>
            <person name="Kratholm J."/>
        </authorList>
    </citation>
    <scope>NUCLEOTIDE SEQUENCE</scope>
    <source>
        <strain evidence="3">HI4954</strain>
    </source>
</reference>
<keyword evidence="2" id="KW-0732">Signal</keyword>
<gene>
    <name evidence="4" type="ORF">J4M89_37945</name>
    <name evidence="3" type="ORF">JIN94_37225</name>
    <name evidence="5" type="ORF">LXE91_43190</name>
</gene>
<sequence length="590" mass="62271">MKAQRFVLYPLLSSLVLSGCVSPQLTQSTNKFVTNAGAETDTASRSLISQITNGREERRKSAFVDHPYLAGKSVALPPSATLPLPLQRGVKVKLVFPNKRVNLPVAAEQITLATKIPVVISSDVYLPANALLPRTQKLDDSPSGGNGPVPPVMPAGPGRLASGPLPALSSVTGGGGLVSSGYSGQDSPQEVEITQDEMPLNQILDLMTTRIGVNWEWDAKKGVIRVYRMLTKTWLLPVRPSSMSYSTDQINNTALSNNQNALQNQGQDKAALKSEAQNVNEITSILNDVQTVMTRSGSVSGNISQGTITITDTKDAVERAESIVNFHRALLSKMVAVHMRLVQVTLNDTGQLGVDWQAVLTKALNKVPGFILTSASPISLVSANAGELGAKITSGQFSGTQAAVKALAELGNTASSDDIPLEVQNRHTHYYNNRVRFSYVSQTTPATATAGGTGGIPGVTTAQDQVGLKMLVYASVTNNNSVAVTVSLDTSVLQSIQPFTSGSGSNQQTVQLVNTTGQGLSTDAIIRNGATTVLTVFDSNTAQYDRRTLGHNIPLLAGGSVNASRTRTATLLVMSATIKDTDAGQQGPAQ</sequence>
<keyword evidence="5" id="KW-0614">Plasmid</keyword>
<dbReference type="AlphaFoldDB" id="A0A1E3FN19"/>
<evidence type="ECO:0000313" key="8">
    <source>
        <dbReference type="Proteomes" id="UP001220209"/>
    </source>
</evidence>
<keyword evidence="7" id="KW-1185">Reference proteome</keyword>
<dbReference type="EMBL" id="JAENIB010000033">
    <property type="protein sequence ID" value="MBK1935538.1"/>
    <property type="molecule type" value="Genomic_DNA"/>
</dbReference>
<organism evidence="3 6">
    <name type="scientific">Burkholderia contaminans</name>
    <dbReference type="NCBI Taxonomy" id="488447"/>
    <lineage>
        <taxon>Bacteria</taxon>
        <taxon>Pseudomonadati</taxon>
        <taxon>Pseudomonadota</taxon>
        <taxon>Betaproteobacteria</taxon>
        <taxon>Burkholderiales</taxon>
        <taxon>Burkholderiaceae</taxon>
        <taxon>Burkholderia</taxon>
        <taxon>Burkholderia cepacia complex</taxon>
    </lineage>
</organism>
<evidence type="ECO:0000256" key="1">
    <source>
        <dbReference type="SAM" id="MobiDB-lite"/>
    </source>
</evidence>
<geneLocation type="plasmid" evidence="5 8">
    <name>unnamed4</name>
</geneLocation>
<evidence type="ECO:0000313" key="7">
    <source>
        <dbReference type="Proteomes" id="UP000664048"/>
    </source>
</evidence>
<feature type="chain" id="PRO_5044556979" evidence="2">
    <location>
        <begin position="19"/>
        <end position="590"/>
    </location>
</feature>
<name>A0A1E3FN19_9BURK</name>
<dbReference type="Proteomes" id="UP000664048">
    <property type="component" value="Unassembled WGS sequence"/>
</dbReference>
<protein>
    <submittedName>
        <fullName evidence="3">Uncharacterized protein</fullName>
    </submittedName>
</protein>
<dbReference type="OrthoDB" id="6638496at2"/>
<proteinExistence type="predicted"/>
<dbReference type="RefSeq" id="WP_039341440.1">
    <property type="nucleotide sequence ID" value="NZ_CABVQA010000069.1"/>
</dbReference>
<accession>A0A1E3FN19</accession>
<reference evidence="5 8" key="3">
    <citation type="submission" date="2021-12" db="EMBL/GenBank/DDBJ databases">
        <title>Genomic and phenotypic characterization of three Burkholderia contaminans isolates recovered from different sources.</title>
        <authorList>
            <person name="Lopez De Volder A."/>
            <person name="Fan Y."/>
            <person name="Nunvar J."/>
            <person name="Herrera T."/>
            <person name="Timp W."/>
            <person name="Degrossi J."/>
        </authorList>
    </citation>
    <scope>NUCLEOTIDE SEQUENCE [LARGE SCALE GENOMIC DNA]</scope>
    <source>
        <strain evidence="5 8">LMG 23361</strain>
        <plasmid evidence="5 8">unnamed4</plasmid>
    </source>
</reference>
<dbReference type="EMBL" id="JAGEMX010000027">
    <property type="protein sequence ID" value="MBO1835180.1"/>
    <property type="molecule type" value="Genomic_DNA"/>
</dbReference>
<dbReference type="Proteomes" id="UP000611459">
    <property type="component" value="Unassembled WGS sequence"/>
</dbReference>
<evidence type="ECO:0000313" key="5">
    <source>
        <dbReference type="EMBL" id="WFN24175.1"/>
    </source>
</evidence>
<feature type="signal peptide" evidence="2">
    <location>
        <begin position="1"/>
        <end position="18"/>
    </location>
</feature>
<evidence type="ECO:0000256" key="2">
    <source>
        <dbReference type="SAM" id="SignalP"/>
    </source>
</evidence>
<dbReference type="Proteomes" id="UP001220209">
    <property type="component" value="Plasmid unnamed4"/>
</dbReference>
<reference evidence="4 7" key="2">
    <citation type="submission" date="2021-03" db="EMBL/GenBank/DDBJ databases">
        <title>Clinical course, treatment and visual outcome of an outbreak of Burkholderia contaminans endophthalmitis following cataract surgery.</title>
        <authorList>
            <person name="Lind C."/>
            <person name="Olsen K."/>
            <person name="Angelsen N.K."/>
            <person name="Krefting E.A."/>
            <person name="Fossen K."/>
            <person name="Gravningen K."/>
            <person name="Depoorter E."/>
            <person name="Vandamme P."/>
            <person name="Bertelsen G."/>
        </authorList>
    </citation>
    <scope>NUCLEOTIDE SEQUENCE [LARGE SCALE GENOMIC DNA]</scope>
    <source>
        <strain evidence="4 7">51242556</strain>
    </source>
</reference>